<evidence type="ECO:0000256" key="1">
    <source>
        <dbReference type="ARBA" id="ARBA00004370"/>
    </source>
</evidence>
<evidence type="ECO:0000313" key="8">
    <source>
        <dbReference type="EMBL" id="PMD22406.1"/>
    </source>
</evidence>
<organism evidence="8 9">
    <name type="scientific">Hyaloscypha hepaticicola</name>
    <dbReference type="NCBI Taxonomy" id="2082293"/>
    <lineage>
        <taxon>Eukaryota</taxon>
        <taxon>Fungi</taxon>
        <taxon>Dikarya</taxon>
        <taxon>Ascomycota</taxon>
        <taxon>Pezizomycotina</taxon>
        <taxon>Leotiomycetes</taxon>
        <taxon>Helotiales</taxon>
        <taxon>Hyaloscyphaceae</taxon>
        <taxon>Hyaloscypha</taxon>
    </lineage>
</organism>
<dbReference type="SUPFAM" id="SSF53448">
    <property type="entry name" value="Nucleotide-diphospho-sugar transferases"/>
    <property type="match status" value="1"/>
</dbReference>
<dbReference type="PANTHER" id="PTHR32385:SF20">
    <property type="entry name" value="MANNOSYL PHOSPHORYLINOSITOL CERAMIDE SYNTHASE CSH1-RELATED"/>
    <property type="match status" value="1"/>
</dbReference>
<dbReference type="InterPro" id="IPR051706">
    <property type="entry name" value="Glycosyltransferase_domain"/>
</dbReference>
<feature type="transmembrane region" description="Helical" evidence="7">
    <location>
        <begin position="158"/>
        <end position="180"/>
    </location>
</feature>
<dbReference type="InterPro" id="IPR007577">
    <property type="entry name" value="GlycoTrfase_DXD_sugar-bd_CS"/>
</dbReference>
<evidence type="ECO:0000256" key="3">
    <source>
        <dbReference type="ARBA" id="ARBA00022679"/>
    </source>
</evidence>
<evidence type="ECO:0000256" key="5">
    <source>
        <dbReference type="ARBA" id="ARBA00022989"/>
    </source>
</evidence>
<dbReference type="GO" id="GO:0016020">
    <property type="term" value="C:membrane"/>
    <property type="evidence" value="ECO:0007669"/>
    <property type="project" value="UniProtKB-SubCell"/>
</dbReference>
<dbReference type="Pfam" id="PF04488">
    <property type="entry name" value="Gly_transf_sug"/>
    <property type="match status" value="1"/>
</dbReference>
<comment type="subcellular location">
    <subcellularLocation>
        <location evidence="1">Membrane</location>
    </subcellularLocation>
</comment>
<evidence type="ECO:0000256" key="7">
    <source>
        <dbReference type="SAM" id="Phobius"/>
    </source>
</evidence>
<dbReference type="EMBL" id="KZ613478">
    <property type="protein sequence ID" value="PMD22406.1"/>
    <property type="molecule type" value="Genomic_DNA"/>
</dbReference>
<name>A0A2J6Q7Z6_9HELO</name>
<proteinExistence type="inferred from homology"/>
<keyword evidence="5 7" id="KW-1133">Transmembrane helix</keyword>
<comment type="similarity">
    <text evidence="2">Belongs to the glycosyltransferase 32 family.</text>
</comment>
<gene>
    <name evidence="8" type="ORF">NA56DRAFT_702765</name>
</gene>
<keyword evidence="9" id="KW-1185">Reference proteome</keyword>
<keyword evidence="3 8" id="KW-0808">Transferase</keyword>
<dbReference type="GO" id="GO:0000030">
    <property type="term" value="F:mannosyltransferase activity"/>
    <property type="evidence" value="ECO:0007669"/>
    <property type="project" value="TreeGrafter"/>
</dbReference>
<dbReference type="Gene3D" id="3.90.550.20">
    <property type="match status" value="1"/>
</dbReference>
<dbReference type="OrthoDB" id="3647at2759"/>
<evidence type="ECO:0000256" key="6">
    <source>
        <dbReference type="ARBA" id="ARBA00023136"/>
    </source>
</evidence>
<accession>A0A2J6Q7Z6</accession>
<dbReference type="GO" id="GO:0051999">
    <property type="term" value="P:mannosyl-inositol phosphorylceramide biosynthetic process"/>
    <property type="evidence" value="ECO:0007669"/>
    <property type="project" value="TreeGrafter"/>
</dbReference>
<dbReference type="InterPro" id="IPR029044">
    <property type="entry name" value="Nucleotide-diphossugar_trans"/>
</dbReference>
<reference evidence="8 9" key="1">
    <citation type="submission" date="2016-05" db="EMBL/GenBank/DDBJ databases">
        <title>A degradative enzymes factory behind the ericoid mycorrhizal symbiosis.</title>
        <authorList>
            <consortium name="DOE Joint Genome Institute"/>
            <person name="Martino E."/>
            <person name="Morin E."/>
            <person name="Grelet G."/>
            <person name="Kuo A."/>
            <person name="Kohler A."/>
            <person name="Daghino S."/>
            <person name="Barry K."/>
            <person name="Choi C."/>
            <person name="Cichocki N."/>
            <person name="Clum A."/>
            <person name="Copeland A."/>
            <person name="Hainaut M."/>
            <person name="Haridas S."/>
            <person name="Labutti K."/>
            <person name="Lindquist E."/>
            <person name="Lipzen A."/>
            <person name="Khouja H.-R."/>
            <person name="Murat C."/>
            <person name="Ohm R."/>
            <person name="Olson A."/>
            <person name="Spatafora J."/>
            <person name="Veneault-Fourrey C."/>
            <person name="Henrissat B."/>
            <person name="Grigoriev I."/>
            <person name="Martin F."/>
            <person name="Perotto S."/>
        </authorList>
    </citation>
    <scope>NUCLEOTIDE SEQUENCE [LARGE SCALE GENOMIC DNA]</scope>
    <source>
        <strain evidence="8 9">UAMH 7357</strain>
    </source>
</reference>
<sequence>MATRQQRLGCTKRIRRDVSRPWRPPTLCRFAILTALWTDDLSLEFISAEYPWFLSTFDNYPFPIQRADAIRYFVLAFYGGTYIDLDDGCNRRLDPLLSYPAWLRRTLPTGVSRPIEEHVRILMPDEYTRFKWSFFNISRSSSWHGKDVQTIFWMGKHWALLTVTRFVIVGVVGTCLWWLWSMWVMRGVGGKLKRVLWRRISGKDGYELLTDGVTFSPCGKGQR</sequence>
<dbReference type="AlphaFoldDB" id="A0A2J6Q7Z6"/>
<keyword evidence="6 7" id="KW-0472">Membrane</keyword>
<keyword evidence="4 7" id="KW-0812">Transmembrane</keyword>
<protein>
    <submittedName>
        <fullName evidence="8">Glycosyltransferase family 32 protein</fullName>
    </submittedName>
</protein>
<evidence type="ECO:0000256" key="4">
    <source>
        <dbReference type="ARBA" id="ARBA00022692"/>
    </source>
</evidence>
<evidence type="ECO:0000313" key="9">
    <source>
        <dbReference type="Proteomes" id="UP000235672"/>
    </source>
</evidence>
<dbReference type="PANTHER" id="PTHR32385">
    <property type="entry name" value="MANNOSYL PHOSPHORYLINOSITOL CERAMIDE SYNTHASE"/>
    <property type="match status" value="1"/>
</dbReference>
<dbReference type="Proteomes" id="UP000235672">
    <property type="component" value="Unassembled WGS sequence"/>
</dbReference>
<evidence type="ECO:0000256" key="2">
    <source>
        <dbReference type="ARBA" id="ARBA00009003"/>
    </source>
</evidence>